<proteinExistence type="predicted"/>
<dbReference type="RefSeq" id="WP_036184903.1">
    <property type="nucleotide sequence ID" value="NZ_JMQN01000015.1"/>
</dbReference>
<evidence type="ECO:0000313" key="2">
    <source>
        <dbReference type="EMBL" id="KEA64729.1"/>
    </source>
</evidence>
<keyword evidence="1" id="KW-1133">Transmembrane helix</keyword>
<protein>
    <submittedName>
        <fullName evidence="2">Uncharacterized protein</fullName>
    </submittedName>
</protein>
<dbReference type="PATRIC" id="fig|1232683.4.peg.1172"/>
<reference evidence="2 3" key="1">
    <citation type="submission" date="2014-04" db="EMBL/GenBank/DDBJ databases">
        <title>Marinobacterium kochiensis sp. nov., isolated from sediment sample collected from Kochi backwaters in Kerala, India.</title>
        <authorList>
            <person name="Singh A."/>
            <person name="Pinnaka A.K."/>
        </authorList>
    </citation>
    <scope>NUCLEOTIDE SEQUENCE [LARGE SCALE GENOMIC DNA]</scope>
    <source>
        <strain evidence="2 3">AK27</strain>
    </source>
</reference>
<name>A0A081G1S4_9GAMM</name>
<keyword evidence="1" id="KW-0812">Transmembrane</keyword>
<comment type="caution">
    <text evidence="2">The sequence shown here is derived from an EMBL/GenBank/DDBJ whole genome shotgun (WGS) entry which is preliminary data.</text>
</comment>
<feature type="transmembrane region" description="Helical" evidence="1">
    <location>
        <begin position="54"/>
        <end position="79"/>
    </location>
</feature>
<feature type="transmembrane region" description="Helical" evidence="1">
    <location>
        <begin position="20"/>
        <end position="42"/>
    </location>
</feature>
<accession>A0A081G1S4</accession>
<dbReference type="STRING" id="1232683.ADIMK_1182"/>
<evidence type="ECO:0000313" key="3">
    <source>
        <dbReference type="Proteomes" id="UP000028252"/>
    </source>
</evidence>
<dbReference type="AlphaFoldDB" id="A0A081G1S4"/>
<sequence length="87" mass="9381">MRIRQWLHARADNPRQNFTFLLTGFSLFALGLALVGAGQYLFAPGIDGELVALAGLILIGGGIILAAVGYLSLSVLRIFSILDKKHE</sequence>
<keyword evidence="3" id="KW-1185">Reference proteome</keyword>
<dbReference type="EMBL" id="JMQN01000015">
    <property type="protein sequence ID" value="KEA64729.1"/>
    <property type="molecule type" value="Genomic_DNA"/>
</dbReference>
<keyword evidence="1" id="KW-0472">Membrane</keyword>
<dbReference type="eggNOG" id="ENOG5033JI1">
    <property type="taxonomic scope" value="Bacteria"/>
</dbReference>
<organism evidence="2 3">
    <name type="scientific">Marinobacterium lacunae</name>
    <dbReference type="NCBI Taxonomy" id="1232683"/>
    <lineage>
        <taxon>Bacteria</taxon>
        <taxon>Pseudomonadati</taxon>
        <taxon>Pseudomonadota</taxon>
        <taxon>Gammaproteobacteria</taxon>
        <taxon>Oceanospirillales</taxon>
        <taxon>Oceanospirillaceae</taxon>
        <taxon>Marinobacterium</taxon>
    </lineage>
</organism>
<gene>
    <name evidence="2" type="ORF">ADIMK_1182</name>
</gene>
<dbReference type="Proteomes" id="UP000028252">
    <property type="component" value="Unassembled WGS sequence"/>
</dbReference>
<evidence type="ECO:0000256" key="1">
    <source>
        <dbReference type="SAM" id="Phobius"/>
    </source>
</evidence>